<dbReference type="InterPro" id="IPR001173">
    <property type="entry name" value="Glyco_trans_2-like"/>
</dbReference>
<reference evidence="4" key="1">
    <citation type="journal article" date="2019" name="Int. J. Syst. Evol. Microbiol.">
        <title>The Global Catalogue of Microorganisms (GCM) 10K type strain sequencing project: providing services to taxonomists for standard genome sequencing and annotation.</title>
        <authorList>
            <consortium name="The Broad Institute Genomics Platform"/>
            <consortium name="The Broad Institute Genome Sequencing Center for Infectious Disease"/>
            <person name="Wu L."/>
            <person name="Ma J."/>
        </authorList>
    </citation>
    <scope>NUCLEOTIDE SEQUENCE [LARGE SCALE GENOMIC DNA]</scope>
    <source>
        <strain evidence="4">CCM 8896</strain>
    </source>
</reference>
<organism evidence="3 4">
    <name type="scientific">Agrilactobacillus yilanensis</name>
    <dbReference type="NCBI Taxonomy" id="2485997"/>
    <lineage>
        <taxon>Bacteria</taxon>
        <taxon>Bacillati</taxon>
        <taxon>Bacillota</taxon>
        <taxon>Bacilli</taxon>
        <taxon>Lactobacillales</taxon>
        <taxon>Lactobacillaceae</taxon>
        <taxon>Agrilactobacillus</taxon>
    </lineage>
</organism>
<keyword evidence="4" id="KW-1185">Reference proteome</keyword>
<evidence type="ECO:0000313" key="3">
    <source>
        <dbReference type="EMBL" id="MFD1671012.1"/>
    </source>
</evidence>
<evidence type="ECO:0000259" key="2">
    <source>
        <dbReference type="Pfam" id="PF00535"/>
    </source>
</evidence>
<dbReference type="PANTHER" id="PTHR48090">
    <property type="entry name" value="UNDECAPRENYL-PHOSPHATE 4-DEOXY-4-FORMAMIDO-L-ARABINOSE TRANSFERASE-RELATED"/>
    <property type="match status" value="1"/>
</dbReference>
<keyword evidence="3" id="KW-0808">Transferase</keyword>
<dbReference type="PANTHER" id="PTHR48090:SF8">
    <property type="entry name" value="GLYCOSYLTRANSFERASE CSBB-RELATED"/>
    <property type="match status" value="1"/>
</dbReference>
<proteinExistence type="predicted"/>
<protein>
    <submittedName>
        <fullName evidence="3">Glycosyltransferase family 2 protein</fullName>
        <ecNumber evidence="3">2.4.-.-</ecNumber>
    </submittedName>
</protein>
<dbReference type="Pfam" id="PF00535">
    <property type="entry name" value="Glycos_transf_2"/>
    <property type="match status" value="1"/>
</dbReference>
<keyword evidence="1" id="KW-0812">Transmembrane</keyword>
<dbReference type="Gene3D" id="3.90.550.10">
    <property type="entry name" value="Spore Coat Polysaccharide Biosynthesis Protein SpsA, Chain A"/>
    <property type="match status" value="1"/>
</dbReference>
<dbReference type="CDD" id="cd04187">
    <property type="entry name" value="DPM1_like_bac"/>
    <property type="match status" value="1"/>
</dbReference>
<dbReference type="RefSeq" id="WP_225423677.1">
    <property type="nucleotide sequence ID" value="NZ_JBHTOP010000004.1"/>
</dbReference>
<keyword evidence="1" id="KW-1133">Transmembrane helix</keyword>
<name>A0ABW4J485_9LACO</name>
<dbReference type="Proteomes" id="UP001597267">
    <property type="component" value="Unassembled WGS sequence"/>
</dbReference>
<evidence type="ECO:0000256" key="1">
    <source>
        <dbReference type="SAM" id="Phobius"/>
    </source>
</evidence>
<feature type="transmembrane region" description="Helical" evidence="1">
    <location>
        <begin position="278"/>
        <end position="299"/>
    </location>
</feature>
<dbReference type="EC" id="2.4.-.-" evidence="3"/>
<evidence type="ECO:0000313" key="4">
    <source>
        <dbReference type="Proteomes" id="UP001597267"/>
    </source>
</evidence>
<accession>A0ABW4J485</accession>
<dbReference type="InterPro" id="IPR029044">
    <property type="entry name" value="Nucleotide-diphossugar_trans"/>
</dbReference>
<feature type="transmembrane region" description="Helical" evidence="1">
    <location>
        <begin position="241"/>
        <end position="266"/>
    </location>
</feature>
<comment type="caution">
    <text evidence="3">The sequence shown here is derived from an EMBL/GenBank/DDBJ whole genome shotgun (WGS) entry which is preliminary data.</text>
</comment>
<keyword evidence="3" id="KW-0328">Glycosyltransferase</keyword>
<dbReference type="SUPFAM" id="SSF53448">
    <property type="entry name" value="Nucleotide-diphospho-sugar transferases"/>
    <property type="match status" value="1"/>
</dbReference>
<keyword evidence="1" id="KW-0472">Membrane</keyword>
<dbReference type="EMBL" id="JBHTOP010000004">
    <property type="protein sequence ID" value="MFD1671012.1"/>
    <property type="molecule type" value="Genomic_DNA"/>
</dbReference>
<dbReference type="GO" id="GO:0016757">
    <property type="term" value="F:glycosyltransferase activity"/>
    <property type="evidence" value="ECO:0007669"/>
    <property type="project" value="UniProtKB-KW"/>
</dbReference>
<gene>
    <name evidence="3" type="ORF">ACFQ5M_02745</name>
</gene>
<dbReference type="InterPro" id="IPR050256">
    <property type="entry name" value="Glycosyltransferase_2"/>
</dbReference>
<sequence length="318" mass="36407">MCKKLKMVNEKFLSVVVPCYNEQETIPIFFETMEKINVQIPDYTIDYFFVDDGSKDDSLNEMRKLNAAHPDRVHYLTFSRNFGKESALLAGLQAADGELVAVMDVDLQDPPELILTMLEGIQKEGHDCVAARRVSRDGEPPIRSFFARLFYRLINKISETPIVDGARDFRLMTRQVVDAILDVQEYNRFSKGIFGWVGFDTKYIEYKNVERVAGDTSWSFWQLLRYSLDGIVSFSEFPLSIASWVGIISFIFSFIFLIIIVIRAAVHGDPTPGWPSMVSIFLMIGGLQLFCLGIVGKYVGNIYLETKNRPRYIIKEKK</sequence>
<feature type="domain" description="Glycosyltransferase 2-like" evidence="2">
    <location>
        <begin position="14"/>
        <end position="180"/>
    </location>
</feature>